<reference evidence="1 2" key="1">
    <citation type="journal article" date="2015" name="Genome Announc.">
        <title>Closed Genome Sequence of Octadecabacter temperatus SB1, the First Mesophilic Species of the Genus Octadecabacter.</title>
        <authorList>
            <person name="Voget S."/>
            <person name="Billerbeck S."/>
            <person name="Simon M."/>
            <person name="Daniel R."/>
        </authorList>
    </citation>
    <scope>NUCLEOTIDE SEQUENCE [LARGE SCALE GENOMIC DNA]</scope>
    <source>
        <strain evidence="1 2">SB1</strain>
    </source>
</reference>
<dbReference type="CDD" id="cd07177">
    <property type="entry name" value="terB_like"/>
    <property type="match status" value="1"/>
</dbReference>
<name>A0A0K0Y7L2_9RHOB</name>
<sequence length="279" mass="30832">MKLLSFIAAVFFVSVIPQKSEAFVYGTDEKMFFHSETEWTDNAGNEMSLCVLRKRYHLMWIAVWSNYSYAVADNRCDTDSLFLYPEEDILKDIASGELTAISSPEVPLNFSRVFWGFTLLIALVPLVLLGLWGMRQTKIRNAKRAELTAGIPTNVQGPLAFLLQAALSDGTADDAELTAITRAVKEIYNLRLTVPQLREIVDNTDVDMEAPEIKGFLASGTGEEKHQALRLLVMVTAADGKLDESELKFAVEAGAKLGFTQADVAQVYKAMSAPAEPQV</sequence>
<accession>A0A0K0Y7L2</accession>
<dbReference type="RefSeq" id="WP_049835121.1">
    <property type="nucleotide sequence ID" value="NZ_CP012160.1"/>
</dbReference>
<gene>
    <name evidence="1" type="ORF">OSB_23160</name>
</gene>
<dbReference type="Gene3D" id="1.10.3680.10">
    <property type="entry name" value="TerB-like"/>
    <property type="match status" value="1"/>
</dbReference>
<dbReference type="AlphaFoldDB" id="A0A0K0Y7L2"/>
<evidence type="ECO:0000313" key="1">
    <source>
        <dbReference type="EMBL" id="AKS46852.1"/>
    </source>
</evidence>
<proteinExistence type="predicted"/>
<keyword evidence="2" id="KW-1185">Reference proteome</keyword>
<dbReference type="Pfam" id="PF05099">
    <property type="entry name" value="TerB"/>
    <property type="match status" value="1"/>
</dbReference>
<dbReference type="EMBL" id="CP012160">
    <property type="protein sequence ID" value="AKS46852.1"/>
    <property type="molecule type" value="Genomic_DNA"/>
</dbReference>
<dbReference type="InterPro" id="IPR007791">
    <property type="entry name" value="DjlA_N"/>
</dbReference>
<dbReference type="KEGG" id="otm:OSB_23160"/>
<dbReference type="SUPFAM" id="SSF158682">
    <property type="entry name" value="TerB-like"/>
    <property type="match status" value="1"/>
</dbReference>
<dbReference type="InterPro" id="IPR029024">
    <property type="entry name" value="TerB-like"/>
</dbReference>
<organism evidence="1 2">
    <name type="scientific">Octadecabacter temperatus</name>
    <dbReference type="NCBI Taxonomy" id="1458307"/>
    <lineage>
        <taxon>Bacteria</taxon>
        <taxon>Pseudomonadati</taxon>
        <taxon>Pseudomonadota</taxon>
        <taxon>Alphaproteobacteria</taxon>
        <taxon>Rhodobacterales</taxon>
        <taxon>Roseobacteraceae</taxon>
        <taxon>Octadecabacter</taxon>
    </lineage>
</organism>
<evidence type="ECO:0000313" key="2">
    <source>
        <dbReference type="Proteomes" id="UP000067444"/>
    </source>
</evidence>
<dbReference type="STRING" id="1458307.OSB_23160"/>
<dbReference type="Proteomes" id="UP000067444">
    <property type="component" value="Chromosome"/>
</dbReference>
<protein>
    <submittedName>
        <fullName evidence="1">Tellurite resistance protein TerB</fullName>
    </submittedName>
</protein>